<gene>
    <name evidence="2" type="ORF">J7I43_11605</name>
</gene>
<dbReference type="RefSeq" id="WP_209145840.1">
    <property type="nucleotide sequence ID" value="NZ_JAGHKP010000002.1"/>
</dbReference>
<evidence type="ECO:0000313" key="2">
    <source>
        <dbReference type="EMBL" id="MBO9152862.1"/>
    </source>
</evidence>
<organism evidence="2 3">
    <name type="scientific">Chitinophaga chungangae</name>
    <dbReference type="NCBI Taxonomy" id="2821488"/>
    <lineage>
        <taxon>Bacteria</taxon>
        <taxon>Pseudomonadati</taxon>
        <taxon>Bacteroidota</taxon>
        <taxon>Chitinophagia</taxon>
        <taxon>Chitinophagales</taxon>
        <taxon>Chitinophagaceae</taxon>
        <taxon>Chitinophaga</taxon>
    </lineage>
</organism>
<name>A0ABS3YDU7_9BACT</name>
<feature type="compositionally biased region" description="Basic and acidic residues" evidence="1">
    <location>
        <begin position="1"/>
        <end position="16"/>
    </location>
</feature>
<accession>A0ABS3YDU7</accession>
<comment type="caution">
    <text evidence="2">The sequence shown here is derived from an EMBL/GenBank/DDBJ whole genome shotgun (WGS) entry which is preliminary data.</text>
</comment>
<proteinExistence type="predicted"/>
<evidence type="ECO:0000256" key="1">
    <source>
        <dbReference type="SAM" id="MobiDB-lite"/>
    </source>
</evidence>
<keyword evidence="3" id="KW-1185">Reference proteome</keyword>
<dbReference type="EMBL" id="JAGHKP010000002">
    <property type="protein sequence ID" value="MBO9152862.1"/>
    <property type="molecule type" value="Genomic_DNA"/>
</dbReference>
<evidence type="ECO:0000313" key="3">
    <source>
        <dbReference type="Proteomes" id="UP000679126"/>
    </source>
</evidence>
<sequence>MIEKQGEKEGGKEKYRQWTSPPDHPFTRKPAKVALESLKRCNQSGGQDE</sequence>
<protein>
    <submittedName>
        <fullName evidence="2">Uncharacterized protein</fullName>
    </submittedName>
</protein>
<feature type="region of interest" description="Disordered" evidence="1">
    <location>
        <begin position="1"/>
        <end position="29"/>
    </location>
</feature>
<dbReference type="Proteomes" id="UP000679126">
    <property type="component" value="Unassembled WGS sequence"/>
</dbReference>
<reference evidence="3" key="1">
    <citation type="submission" date="2021-03" db="EMBL/GenBank/DDBJ databases">
        <title>Assistant Professor.</title>
        <authorList>
            <person name="Huq M.A."/>
        </authorList>
    </citation>
    <scope>NUCLEOTIDE SEQUENCE [LARGE SCALE GENOMIC DNA]</scope>
    <source>
        <strain evidence="3">MAH-28</strain>
    </source>
</reference>